<protein>
    <submittedName>
        <fullName evidence="12">Nuclear pore complex protein NUP133</fullName>
    </submittedName>
</protein>
<dbReference type="SUPFAM" id="SSF117289">
    <property type="entry name" value="Nucleoporin domain"/>
    <property type="match status" value="1"/>
</dbReference>
<dbReference type="GO" id="GO:0006606">
    <property type="term" value="P:protein import into nucleus"/>
    <property type="evidence" value="ECO:0007669"/>
    <property type="project" value="TreeGrafter"/>
</dbReference>
<dbReference type="Gene3D" id="1.20.58.1380">
    <property type="match status" value="1"/>
</dbReference>
<dbReference type="InterPro" id="IPR007187">
    <property type="entry name" value="Nucleoporin_Nup133/Nup155_C"/>
</dbReference>
<evidence type="ECO:0000256" key="7">
    <source>
        <dbReference type="ARBA" id="ARBA00023242"/>
    </source>
</evidence>
<evidence type="ECO:0000259" key="10">
    <source>
        <dbReference type="Pfam" id="PF08801"/>
    </source>
</evidence>
<evidence type="ECO:0000256" key="5">
    <source>
        <dbReference type="ARBA" id="ARBA00022927"/>
    </source>
</evidence>
<name>A0A6P4DRU0_ARADU</name>
<feature type="domain" description="Nucleoporin Nup133/Nup155-like N-terminal" evidence="10">
    <location>
        <begin position="87"/>
        <end position="551"/>
    </location>
</feature>
<dbReference type="InterPro" id="IPR015943">
    <property type="entry name" value="WD40/YVTN_repeat-like_dom_sf"/>
</dbReference>
<keyword evidence="4" id="KW-0509">mRNA transport</keyword>
<keyword evidence="3" id="KW-0813">Transport</keyword>
<dbReference type="Pfam" id="PF08801">
    <property type="entry name" value="Nucleoporin_N"/>
    <property type="match status" value="1"/>
</dbReference>
<dbReference type="InterPro" id="IPR037624">
    <property type="entry name" value="Nup133-like"/>
</dbReference>
<comment type="subcellular location">
    <subcellularLocation>
        <location evidence="1">Nucleus envelope</location>
    </subcellularLocation>
</comment>
<dbReference type="GO" id="GO:0016973">
    <property type="term" value="P:poly(A)+ mRNA export from nucleus"/>
    <property type="evidence" value="ECO:0007669"/>
    <property type="project" value="TreeGrafter"/>
</dbReference>
<comment type="similarity">
    <text evidence="2">Belongs to the nucleoporin Nup133 family.</text>
</comment>
<reference evidence="12" key="2">
    <citation type="submission" date="2025-08" db="UniProtKB">
        <authorList>
            <consortium name="RefSeq"/>
        </authorList>
    </citation>
    <scope>IDENTIFICATION</scope>
    <source>
        <tissue evidence="12">Whole plant</tissue>
    </source>
</reference>
<dbReference type="GO" id="GO:0000972">
    <property type="term" value="P:transcription-dependent tethering of RNA polymerase II gene DNA at nuclear periphery"/>
    <property type="evidence" value="ECO:0007669"/>
    <property type="project" value="TreeGrafter"/>
</dbReference>
<dbReference type="GO" id="GO:0017056">
    <property type="term" value="F:structural constituent of nuclear pore"/>
    <property type="evidence" value="ECO:0007669"/>
    <property type="project" value="InterPro"/>
</dbReference>
<evidence type="ECO:0000313" key="11">
    <source>
        <dbReference type="Proteomes" id="UP000515211"/>
    </source>
</evidence>
<evidence type="ECO:0000259" key="9">
    <source>
        <dbReference type="Pfam" id="PF03177"/>
    </source>
</evidence>
<dbReference type="RefSeq" id="XP_015972768.1">
    <property type="nucleotide sequence ID" value="XM_016117282.2"/>
</dbReference>
<dbReference type="OrthoDB" id="103454at2759"/>
<gene>
    <name evidence="12" type="primary">LOC107496083</name>
</gene>
<evidence type="ECO:0000256" key="2">
    <source>
        <dbReference type="ARBA" id="ARBA00005569"/>
    </source>
</evidence>
<dbReference type="GO" id="GO:0031080">
    <property type="term" value="C:nuclear pore outer ring"/>
    <property type="evidence" value="ECO:0007669"/>
    <property type="project" value="TreeGrafter"/>
</dbReference>
<dbReference type="PANTHER" id="PTHR13405">
    <property type="entry name" value="NUCLEAR PORE COMPLEX PROTEIN NUP133"/>
    <property type="match status" value="1"/>
</dbReference>
<keyword evidence="5" id="KW-0653">Protein transport</keyword>
<evidence type="ECO:0000256" key="3">
    <source>
        <dbReference type="ARBA" id="ARBA00022448"/>
    </source>
</evidence>
<dbReference type="KEGG" id="adu:107496083"/>
<dbReference type="Gene3D" id="2.130.10.10">
    <property type="entry name" value="YVTN repeat-like/Quinoprotein amine dehydrogenase"/>
    <property type="match status" value="2"/>
</dbReference>
<dbReference type="Pfam" id="PF03177">
    <property type="entry name" value="Nucleoporin_C"/>
    <property type="match status" value="1"/>
</dbReference>
<dbReference type="InterPro" id="IPR014908">
    <property type="entry name" value="Nucleoporin_Nup133/Nup155_N"/>
</dbReference>
<keyword evidence="7" id="KW-0539">Nucleus</keyword>
<dbReference type="FunFam" id="1.20.58.1380:FF:000005">
    <property type="entry name" value="Nuclear pore complex protein NUP133"/>
    <property type="match status" value="1"/>
</dbReference>
<reference evidence="11" key="1">
    <citation type="journal article" date="2016" name="Nat. Genet.">
        <title>The genome sequences of Arachis duranensis and Arachis ipaensis, the diploid ancestors of cultivated peanut.</title>
        <authorList>
            <person name="Bertioli D.J."/>
            <person name="Cannon S.B."/>
            <person name="Froenicke L."/>
            <person name="Huang G."/>
            <person name="Farmer A.D."/>
            <person name="Cannon E.K."/>
            <person name="Liu X."/>
            <person name="Gao D."/>
            <person name="Clevenger J."/>
            <person name="Dash S."/>
            <person name="Ren L."/>
            <person name="Moretzsohn M.C."/>
            <person name="Shirasawa K."/>
            <person name="Huang W."/>
            <person name="Vidigal B."/>
            <person name="Abernathy B."/>
            <person name="Chu Y."/>
            <person name="Niederhuth C.E."/>
            <person name="Umale P."/>
            <person name="Araujo A.C."/>
            <person name="Kozik A."/>
            <person name="Kim K.D."/>
            <person name="Burow M.D."/>
            <person name="Varshney R.K."/>
            <person name="Wang X."/>
            <person name="Zhang X."/>
            <person name="Barkley N."/>
            <person name="Guimaraes P.M."/>
            <person name="Isobe S."/>
            <person name="Guo B."/>
            <person name="Liao B."/>
            <person name="Stalker H.T."/>
            <person name="Schmitz R.J."/>
            <person name="Scheffler B.E."/>
            <person name="Leal-Bertioli S.C."/>
            <person name="Xun X."/>
            <person name="Jackson S.A."/>
            <person name="Michelmore R."/>
            <person name="Ozias-Akins P."/>
        </authorList>
    </citation>
    <scope>NUCLEOTIDE SEQUENCE [LARGE SCALE GENOMIC DNA]</scope>
    <source>
        <strain evidence="11">cv. V14167</strain>
    </source>
</reference>
<sequence>MFSSAPKKKNTNATPLRDHGGAAAAAAAAANLFHSPATPQSRQRSSFIFNENAVPNRPSTGTPAPWAPRLSVLARVPQVDRSGKGDDTDPIKPVFVAEFPQLVRDEQATLLHKRVSVEGLGSGGIDKDTSLAWITCGNRVFIWSYLSPASGMRCVVLEIPSKVLEDGDTGKSDAGSWLLCVVNCDDTSKGTNKVPKHCSSAAVIMCNWKTRAVIYWPDIYSESHNPPVTSVASSDELETVLTPDRRSSFGKHRRQSKVGGSLNGLHTFNSLIASVVPGCKFVCVALACSSNGELWQFHCGPDGIRRRKVYENVTRSPQQGGESGQNVSNKWYPRSLTWRFPHHSPKESNRQFFLLTDHEIQCFKVELSSDMHVSKLWSQEIVGTDAEVGIKKDLAGQKKIWPLDVQVDDHGKVITILVVTLCNDRISSSSYMQYSILTLQYKSGLDSETTNDRILEKKSPMEVIIPKARYEDEDFLFSMRLRVGGKPSGSTVVISGDGTATVSHYHRNLTRLYKFDLPYDAGKVLDASVLPSADDYEEGAWVVLTEKAGIWAIPEKAVILGGVEPPERSLSRKGSSNERSAQEEIRNLTVAGNFAPRRASSEAWGTGDRQRAVLSGVARRTAQDEESEALLNLLFNDFLSSGQVDRALEKLETSGSFQRDGETNVFVRTSKSIIDTLAKHWTTTRGAEILAMAVVSTQLLEKQQKHQKFLQFLALSKCHEELCSRQRHALQIILEHGEKLSAMIQLRELQNMISQNRSASVNSLGSSSDIQMSGALWDLIQLVGERARRNTVLLMDRDNAEVFYSKVSDLEDFFYCLDAEIEYVIRPEHPFEIQFQRACELTNACVTIITTCLNYKNENHLWYPPPEGLTPWYCQPVVRKGIWSGASVLLRLLSEISGFDKSSKLDLYSHLEALAEVLLEAYSGAVTAKIECGEEHKGLLNEYWERRDALLESLYQQVKEFEATYKDSIEGSEGMTGDAILKIMSHLLSIAKRHGCYKVMWTICCDVNDSELLRNIMHESLGPDGGFSYYVFKKLHESRQFSELLRLGEEFPEELSVFLKEHPDLLWLHDLFLHQYSSASETLHELALAQNVQSTSVAEEGEQEYSKLNLKLSDRKNLLYLSKIAAFAAGTDAGTQVKVGRIEADLKILKLQEQVMEGLPSIKDKQLVEHQLLHPEDLIKLCLEGEGREFSLWAFDVFAWTSASFRKVYRRLLEDCWRKAASQDDWSKLHDSYIVEGWSDEETLQNLKSTILFQASSRCYGPGAVTFEEGFDQVLPLRQENMETPGDTSSSVEAILMQHKDFPVAGKLMLMAIMLGCEEGGDTTYEEGPSPME</sequence>
<evidence type="ECO:0000256" key="4">
    <source>
        <dbReference type="ARBA" id="ARBA00022816"/>
    </source>
</evidence>
<evidence type="ECO:0000256" key="8">
    <source>
        <dbReference type="SAM" id="MobiDB-lite"/>
    </source>
</evidence>
<proteinExistence type="inferred from homology"/>
<feature type="region of interest" description="Disordered" evidence="8">
    <location>
        <begin position="1"/>
        <end position="27"/>
    </location>
</feature>
<dbReference type="PANTHER" id="PTHR13405:SF11">
    <property type="entry name" value="NUCLEAR PORE COMPLEX PROTEIN NUP133"/>
    <property type="match status" value="1"/>
</dbReference>
<keyword evidence="11" id="KW-1185">Reference proteome</keyword>
<accession>A0A6P4DRU0</accession>
<dbReference type="GeneID" id="107496083"/>
<evidence type="ECO:0000256" key="1">
    <source>
        <dbReference type="ARBA" id="ARBA00004259"/>
    </source>
</evidence>
<evidence type="ECO:0000256" key="6">
    <source>
        <dbReference type="ARBA" id="ARBA00023010"/>
    </source>
</evidence>
<feature type="domain" description="Nucleoporin Nup133/Nup155-like C-terminal" evidence="9">
    <location>
        <begin position="1024"/>
        <end position="1159"/>
    </location>
</feature>
<keyword evidence="6" id="KW-0811">Translocation</keyword>
<organism evidence="11 12">
    <name type="scientific">Arachis duranensis</name>
    <name type="common">Wild peanut</name>
    <dbReference type="NCBI Taxonomy" id="130453"/>
    <lineage>
        <taxon>Eukaryota</taxon>
        <taxon>Viridiplantae</taxon>
        <taxon>Streptophyta</taxon>
        <taxon>Embryophyta</taxon>
        <taxon>Tracheophyta</taxon>
        <taxon>Spermatophyta</taxon>
        <taxon>Magnoliopsida</taxon>
        <taxon>eudicotyledons</taxon>
        <taxon>Gunneridae</taxon>
        <taxon>Pentapetalae</taxon>
        <taxon>rosids</taxon>
        <taxon>fabids</taxon>
        <taxon>Fabales</taxon>
        <taxon>Fabaceae</taxon>
        <taxon>Papilionoideae</taxon>
        <taxon>50 kb inversion clade</taxon>
        <taxon>dalbergioids sensu lato</taxon>
        <taxon>Dalbergieae</taxon>
        <taxon>Pterocarpus clade</taxon>
        <taxon>Arachis</taxon>
    </lineage>
</organism>
<evidence type="ECO:0000313" key="12">
    <source>
        <dbReference type="RefSeq" id="XP_015972768.1"/>
    </source>
</evidence>
<dbReference type="Proteomes" id="UP000515211">
    <property type="component" value="Chromosome 7"/>
</dbReference>
<feature type="compositionally biased region" description="Basic residues" evidence="8">
    <location>
        <begin position="1"/>
        <end position="10"/>
    </location>
</feature>